<keyword evidence="3" id="KW-1185">Reference proteome</keyword>
<dbReference type="AlphaFoldDB" id="A0A7C8LTC6"/>
<comment type="caution">
    <text evidence="2">The sequence shown here is derived from an EMBL/GenBank/DDBJ whole genome shotgun (WGS) entry which is preliminary data.</text>
</comment>
<evidence type="ECO:0000313" key="3">
    <source>
        <dbReference type="Proteomes" id="UP000483018"/>
    </source>
</evidence>
<reference evidence="2 3" key="1">
    <citation type="submission" date="2019-12" db="EMBL/GenBank/DDBJ databases">
        <title>Defluviitalea raffinosedens, isolated from a biogas fermenter, genome sequencing and characterization.</title>
        <authorList>
            <person name="Rettenmaier R."/>
            <person name="Schneider M."/>
            <person name="Neuhaus K."/>
            <person name="Liebl W."/>
            <person name="Zverlov V."/>
        </authorList>
    </citation>
    <scope>NUCLEOTIDE SEQUENCE [LARGE SCALE GENOMIC DNA]</scope>
    <source>
        <strain evidence="2 3">249c-K6</strain>
    </source>
</reference>
<gene>
    <name evidence="2" type="ORF">GND95_07275</name>
</gene>
<organism evidence="2 3">
    <name type="scientific">Defluviitalea raffinosedens</name>
    <dbReference type="NCBI Taxonomy" id="1450156"/>
    <lineage>
        <taxon>Bacteria</taxon>
        <taxon>Bacillati</taxon>
        <taxon>Bacillota</taxon>
        <taxon>Clostridia</taxon>
        <taxon>Lachnospirales</taxon>
        <taxon>Defluviitaleaceae</taxon>
        <taxon>Defluviitalea</taxon>
    </lineage>
</organism>
<feature type="region of interest" description="Disordered" evidence="1">
    <location>
        <begin position="1"/>
        <end position="20"/>
    </location>
</feature>
<name>A0A7C8LTC6_9FIRM</name>
<proteinExistence type="predicted"/>
<evidence type="ECO:0000313" key="2">
    <source>
        <dbReference type="EMBL" id="KAE9634466.1"/>
    </source>
</evidence>
<feature type="compositionally biased region" description="Basic residues" evidence="1">
    <location>
        <begin position="38"/>
        <end position="57"/>
    </location>
</feature>
<dbReference type="Proteomes" id="UP000483018">
    <property type="component" value="Unassembled WGS sequence"/>
</dbReference>
<feature type="region of interest" description="Disordered" evidence="1">
    <location>
        <begin position="32"/>
        <end position="57"/>
    </location>
</feature>
<evidence type="ECO:0000256" key="1">
    <source>
        <dbReference type="SAM" id="MobiDB-lite"/>
    </source>
</evidence>
<protein>
    <submittedName>
        <fullName evidence="2">Uncharacterized protein</fullName>
    </submittedName>
</protein>
<dbReference type="EMBL" id="WSLF01000005">
    <property type="protein sequence ID" value="KAE9634466.1"/>
    <property type="molecule type" value="Genomic_DNA"/>
</dbReference>
<sequence>MQIEKSNAGSYHLSRGKEDTIKKALQKKAEETFQRQKEVKKKSCNCKKRRKKNSKKS</sequence>
<accession>A0A7C8LTC6</accession>
<dbReference type="RefSeq" id="WP_204611968.1">
    <property type="nucleotide sequence ID" value="NZ_JAFBEP010000002.1"/>
</dbReference>